<accession>A0A178MNV2</accession>
<evidence type="ECO:0000256" key="8">
    <source>
        <dbReference type="PROSITE-ProRule" id="PRU00169"/>
    </source>
</evidence>
<dbReference type="Gene3D" id="1.10.10.60">
    <property type="entry name" value="Homeodomain-like"/>
    <property type="match status" value="1"/>
</dbReference>
<evidence type="ECO:0000259" key="9">
    <source>
        <dbReference type="PROSITE" id="PS50045"/>
    </source>
</evidence>
<dbReference type="InterPro" id="IPR002197">
    <property type="entry name" value="HTH_Fis"/>
</dbReference>
<keyword evidence="12" id="KW-1185">Reference proteome</keyword>
<dbReference type="Pfam" id="PF25601">
    <property type="entry name" value="AAA_lid_14"/>
    <property type="match status" value="1"/>
</dbReference>
<dbReference type="RefSeq" id="WP_068501351.1">
    <property type="nucleotide sequence ID" value="NZ_LWQU01000145.1"/>
</dbReference>
<evidence type="ECO:0000256" key="5">
    <source>
        <dbReference type="ARBA" id="ARBA00023125"/>
    </source>
</evidence>
<dbReference type="GO" id="GO:0005524">
    <property type="term" value="F:ATP binding"/>
    <property type="evidence" value="ECO:0007669"/>
    <property type="project" value="UniProtKB-KW"/>
</dbReference>
<evidence type="ECO:0000256" key="4">
    <source>
        <dbReference type="ARBA" id="ARBA00023015"/>
    </source>
</evidence>
<dbReference type="GO" id="GO:0043565">
    <property type="term" value="F:sequence-specific DNA binding"/>
    <property type="evidence" value="ECO:0007669"/>
    <property type="project" value="InterPro"/>
</dbReference>
<evidence type="ECO:0000313" key="11">
    <source>
        <dbReference type="EMBL" id="OAN49644.1"/>
    </source>
</evidence>
<evidence type="ECO:0000256" key="1">
    <source>
        <dbReference type="ARBA" id="ARBA00022741"/>
    </source>
</evidence>
<evidence type="ECO:0000259" key="10">
    <source>
        <dbReference type="PROSITE" id="PS50110"/>
    </source>
</evidence>
<evidence type="ECO:0000256" key="2">
    <source>
        <dbReference type="ARBA" id="ARBA00022840"/>
    </source>
</evidence>
<feature type="domain" description="Sigma-54 factor interaction" evidence="9">
    <location>
        <begin position="164"/>
        <end position="393"/>
    </location>
</feature>
<dbReference type="PROSITE" id="PS50045">
    <property type="entry name" value="SIGMA54_INTERACT_4"/>
    <property type="match status" value="1"/>
</dbReference>
<evidence type="ECO:0000313" key="12">
    <source>
        <dbReference type="Proteomes" id="UP000078543"/>
    </source>
</evidence>
<dbReference type="FunFam" id="3.40.50.300:FF:000006">
    <property type="entry name" value="DNA-binding transcriptional regulator NtrC"/>
    <property type="match status" value="1"/>
</dbReference>
<keyword evidence="6" id="KW-0010">Activator</keyword>
<dbReference type="GO" id="GO:0000160">
    <property type="term" value="P:phosphorelay signal transduction system"/>
    <property type="evidence" value="ECO:0007669"/>
    <property type="project" value="UniProtKB-KW"/>
</dbReference>
<keyword evidence="1" id="KW-0547">Nucleotide-binding</keyword>
<dbReference type="InterPro" id="IPR002078">
    <property type="entry name" value="Sigma_54_int"/>
</dbReference>
<dbReference type="InterPro" id="IPR003593">
    <property type="entry name" value="AAA+_ATPase"/>
</dbReference>
<dbReference type="STRING" id="1437059.A6A05_13290"/>
<dbReference type="InterPro" id="IPR001789">
    <property type="entry name" value="Sig_transdc_resp-reg_receiver"/>
</dbReference>
<dbReference type="PROSITE" id="PS00675">
    <property type="entry name" value="SIGMA54_INTERACT_1"/>
    <property type="match status" value="1"/>
</dbReference>
<keyword evidence="2" id="KW-0067">ATP-binding</keyword>
<protein>
    <submittedName>
        <fullName evidence="11">Sigma-54-dependent Fis family transcriptional regulator</fullName>
    </submittedName>
</protein>
<dbReference type="InterPro" id="IPR011006">
    <property type="entry name" value="CheY-like_superfamily"/>
</dbReference>
<dbReference type="InterPro" id="IPR058031">
    <property type="entry name" value="AAA_lid_NorR"/>
</dbReference>
<name>A0A178MNV2_9PROT</name>
<evidence type="ECO:0000256" key="7">
    <source>
        <dbReference type="ARBA" id="ARBA00023163"/>
    </source>
</evidence>
<dbReference type="Pfam" id="PF02954">
    <property type="entry name" value="HTH_8"/>
    <property type="match status" value="1"/>
</dbReference>
<dbReference type="SMART" id="SM00382">
    <property type="entry name" value="AAA"/>
    <property type="match status" value="1"/>
</dbReference>
<dbReference type="Gene3D" id="1.10.8.60">
    <property type="match status" value="1"/>
</dbReference>
<dbReference type="SUPFAM" id="SSF52540">
    <property type="entry name" value="P-loop containing nucleoside triphosphate hydrolases"/>
    <property type="match status" value="1"/>
</dbReference>
<feature type="modified residue" description="4-aspartylphosphate" evidence="8">
    <location>
        <position position="54"/>
    </location>
</feature>
<organism evidence="11 12">
    <name type="scientific">Magnetospirillum moscoviense</name>
    <dbReference type="NCBI Taxonomy" id="1437059"/>
    <lineage>
        <taxon>Bacteria</taxon>
        <taxon>Pseudomonadati</taxon>
        <taxon>Pseudomonadota</taxon>
        <taxon>Alphaproteobacteria</taxon>
        <taxon>Rhodospirillales</taxon>
        <taxon>Rhodospirillaceae</taxon>
        <taxon>Magnetospirillum</taxon>
    </lineage>
</organism>
<dbReference type="PROSITE" id="PS50110">
    <property type="entry name" value="RESPONSE_REGULATORY"/>
    <property type="match status" value="1"/>
</dbReference>
<keyword evidence="4" id="KW-0805">Transcription regulation</keyword>
<keyword evidence="3" id="KW-0902">Two-component regulatory system</keyword>
<dbReference type="SUPFAM" id="SSF52172">
    <property type="entry name" value="CheY-like"/>
    <property type="match status" value="1"/>
</dbReference>
<dbReference type="Proteomes" id="UP000078543">
    <property type="component" value="Unassembled WGS sequence"/>
</dbReference>
<dbReference type="PANTHER" id="PTHR32071:SF117">
    <property type="entry name" value="PTS-DEPENDENT DIHYDROXYACETONE KINASE OPERON REGULATORY PROTEIN-RELATED"/>
    <property type="match status" value="1"/>
</dbReference>
<dbReference type="PRINTS" id="PR01590">
    <property type="entry name" value="HTHFIS"/>
</dbReference>
<dbReference type="InterPro" id="IPR027417">
    <property type="entry name" value="P-loop_NTPase"/>
</dbReference>
<feature type="domain" description="Response regulatory" evidence="10">
    <location>
        <begin position="6"/>
        <end position="120"/>
    </location>
</feature>
<keyword evidence="7" id="KW-0804">Transcription</keyword>
<dbReference type="Gene3D" id="3.40.50.2300">
    <property type="match status" value="1"/>
</dbReference>
<dbReference type="OrthoDB" id="9770562at2"/>
<dbReference type="InterPro" id="IPR025662">
    <property type="entry name" value="Sigma_54_int_dom_ATP-bd_1"/>
</dbReference>
<evidence type="ECO:0000256" key="3">
    <source>
        <dbReference type="ARBA" id="ARBA00023012"/>
    </source>
</evidence>
<sequence length="476" mass="52344">MTKLPIILVVDDERQSQEALKRVLADEFVVLTASNADEACGVLDSELVHAILCDQRMPGMQGVDFLRNVRDRWPDPVRMIISGYTSSEDIIAGINEAGIYQYITKPWDPDELVGTVRQALRLRELQNANAQASLDLKVAPAMLEEVVAKKTRALKRAHHFDRITHAPGSPMAGILDLGARVAAFDISVLITGESGTGKELLARAIHYNSPRGNRPFVVENCGALPDQLLESELFGCKKGAFTGAYEDRIGLFEQADGGTIFLDEVGETSPAFQVKLLRVLQEGEIRPLGARLTRKVDVRVIAATNRNLEMDVADKTFRRDLYYRLAAFPIHIPSLRERPMDVPVLAGRILADTAKAFGKAISGFSPEAEGRLAGYDWPGNVREMMNEIQRMVALSEDATMGTELLSPRLQAHARPAAIDGHEPLTLKDRVEALEAQILAEALARHAGNISRVADELGLSRVGLRAKMARYGLERSL</sequence>
<dbReference type="CDD" id="cd00009">
    <property type="entry name" value="AAA"/>
    <property type="match status" value="1"/>
</dbReference>
<dbReference type="Gene3D" id="3.40.50.300">
    <property type="entry name" value="P-loop containing nucleotide triphosphate hydrolases"/>
    <property type="match status" value="1"/>
</dbReference>
<dbReference type="PROSITE" id="PS00676">
    <property type="entry name" value="SIGMA54_INTERACT_2"/>
    <property type="match status" value="1"/>
</dbReference>
<dbReference type="Pfam" id="PF00158">
    <property type="entry name" value="Sigma54_activat"/>
    <property type="match status" value="1"/>
</dbReference>
<dbReference type="InterPro" id="IPR025943">
    <property type="entry name" value="Sigma_54_int_dom_ATP-bd_2"/>
</dbReference>
<dbReference type="EMBL" id="LWQU01000145">
    <property type="protein sequence ID" value="OAN49644.1"/>
    <property type="molecule type" value="Genomic_DNA"/>
</dbReference>
<dbReference type="GO" id="GO:0006355">
    <property type="term" value="P:regulation of DNA-templated transcription"/>
    <property type="evidence" value="ECO:0007669"/>
    <property type="project" value="InterPro"/>
</dbReference>
<comment type="caution">
    <text evidence="11">The sequence shown here is derived from an EMBL/GenBank/DDBJ whole genome shotgun (WGS) entry which is preliminary data.</text>
</comment>
<proteinExistence type="predicted"/>
<dbReference type="InterPro" id="IPR009057">
    <property type="entry name" value="Homeodomain-like_sf"/>
</dbReference>
<dbReference type="AlphaFoldDB" id="A0A178MNV2"/>
<gene>
    <name evidence="11" type="ORF">A6A05_13290</name>
</gene>
<keyword evidence="5" id="KW-0238">DNA-binding</keyword>
<evidence type="ECO:0000256" key="6">
    <source>
        <dbReference type="ARBA" id="ARBA00023159"/>
    </source>
</evidence>
<dbReference type="Pfam" id="PF00072">
    <property type="entry name" value="Response_reg"/>
    <property type="match status" value="1"/>
</dbReference>
<dbReference type="PANTHER" id="PTHR32071">
    <property type="entry name" value="TRANSCRIPTIONAL REGULATORY PROTEIN"/>
    <property type="match status" value="1"/>
</dbReference>
<dbReference type="SUPFAM" id="SSF46689">
    <property type="entry name" value="Homeodomain-like"/>
    <property type="match status" value="1"/>
</dbReference>
<keyword evidence="8" id="KW-0597">Phosphoprotein</keyword>
<reference evidence="11 12" key="1">
    <citation type="submission" date="2016-04" db="EMBL/GenBank/DDBJ databases">
        <title>Draft genome sequence of freshwater magnetotactic bacteria Magnetospirillum marisnigri SP-1 and Magnetospirillum moscoviense BB-1.</title>
        <authorList>
            <person name="Koziaeva V."/>
            <person name="Dziuba M.V."/>
            <person name="Ivanov T.M."/>
            <person name="Kuznetsov B."/>
            <person name="Grouzdev D.S."/>
        </authorList>
    </citation>
    <scope>NUCLEOTIDE SEQUENCE [LARGE SCALE GENOMIC DNA]</scope>
    <source>
        <strain evidence="11 12">BB-1</strain>
    </source>
</reference>
<dbReference type="SMART" id="SM00448">
    <property type="entry name" value="REC"/>
    <property type="match status" value="1"/>
</dbReference>